<dbReference type="PRINTS" id="PR00344">
    <property type="entry name" value="BCTRLSENSOR"/>
</dbReference>
<dbReference type="SUPFAM" id="SSF47384">
    <property type="entry name" value="Homodimeric domain of signal transducing histidine kinase"/>
    <property type="match status" value="1"/>
</dbReference>
<dbReference type="Gene3D" id="3.30.565.10">
    <property type="entry name" value="Histidine kinase-like ATPase, C-terminal domain"/>
    <property type="match status" value="1"/>
</dbReference>
<evidence type="ECO:0000259" key="7">
    <source>
        <dbReference type="PROSITE" id="PS50112"/>
    </source>
</evidence>
<sequence length="412" mass="46505">MEPDRSKEKIAAMSPIENITPPSLEFSEPVAQDYEHAKQLEVQSTERRYQKMIDEVEDYAIIMLDVNGIVQNWNKGAQKIKGYCEEEILGKHFSVFYPKEDQQRGLPERLIGQAATQGKAIHEGWRVRKDGTSFWGSVVITAMHDNDGSIIGFSKVTRDLTERKMAEQQILKYTQQLESQNKELQKFAFAAAHDMKEPLRKIQLYNSMVLEAEDLMLSTRQKDYLLRSADAAKRMQGLIDDMLSFTKVSEQSIAFENVNLQDVVEELTTFFADTLEETGGKIVASNLPGIYGIPFQVRQLLENLIGNSLKYHRKGVPPEIVVTAGVESILNPSTGRQDSILLLTVADNGIGFDQHYAMKIFEMFERLHTRDEYPGTGIGLAICRKIVENHRGTIQAISKPGEGAVFNIYLPA</sequence>
<dbReference type="GO" id="GO:0006355">
    <property type="term" value="P:regulation of DNA-templated transcription"/>
    <property type="evidence" value="ECO:0007669"/>
    <property type="project" value="InterPro"/>
</dbReference>
<dbReference type="Pfam" id="PF02518">
    <property type="entry name" value="HATPase_c"/>
    <property type="match status" value="1"/>
</dbReference>
<dbReference type="SMART" id="SM00387">
    <property type="entry name" value="HATPase_c"/>
    <property type="match status" value="1"/>
</dbReference>
<dbReference type="GO" id="GO:0000155">
    <property type="term" value="F:phosphorelay sensor kinase activity"/>
    <property type="evidence" value="ECO:0007669"/>
    <property type="project" value="InterPro"/>
</dbReference>
<dbReference type="InterPro" id="IPR004358">
    <property type="entry name" value="Sig_transdc_His_kin-like_C"/>
</dbReference>
<dbReference type="SMART" id="SM00388">
    <property type="entry name" value="HisKA"/>
    <property type="match status" value="1"/>
</dbReference>
<feature type="domain" description="Histidine kinase" evidence="6">
    <location>
        <begin position="190"/>
        <end position="412"/>
    </location>
</feature>
<dbReference type="InterPro" id="IPR036097">
    <property type="entry name" value="HisK_dim/P_sf"/>
</dbReference>
<gene>
    <name evidence="9" type="ORF">SAMN05444266_109142</name>
</gene>
<evidence type="ECO:0000256" key="1">
    <source>
        <dbReference type="ARBA" id="ARBA00000085"/>
    </source>
</evidence>
<dbReference type="InterPro" id="IPR003661">
    <property type="entry name" value="HisK_dim/P_dom"/>
</dbReference>
<feature type="domain" description="PAC" evidence="8">
    <location>
        <begin position="120"/>
        <end position="172"/>
    </location>
</feature>
<dbReference type="NCBIfam" id="TIGR00229">
    <property type="entry name" value="sensory_box"/>
    <property type="match status" value="1"/>
</dbReference>
<reference evidence="9 10" key="1">
    <citation type="submission" date="2016-11" db="EMBL/GenBank/DDBJ databases">
        <authorList>
            <person name="Jaros S."/>
            <person name="Januszkiewicz K."/>
            <person name="Wedrychowicz H."/>
        </authorList>
    </citation>
    <scope>NUCLEOTIDE SEQUENCE [LARGE SCALE GENOMIC DNA]</scope>
    <source>
        <strain evidence="9 10">DSM 27406</strain>
    </source>
</reference>
<evidence type="ECO:0000259" key="6">
    <source>
        <dbReference type="PROSITE" id="PS50109"/>
    </source>
</evidence>
<dbReference type="InterPro" id="IPR013767">
    <property type="entry name" value="PAS_fold"/>
</dbReference>
<feature type="domain" description="PAS" evidence="7">
    <location>
        <begin position="45"/>
        <end position="100"/>
    </location>
</feature>
<dbReference type="PROSITE" id="PS50109">
    <property type="entry name" value="HIS_KIN"/>
    <property type="match status" value="1"/>
</dbReference>
<keyword evidence="5" id="KW-0418">Kinase</keyword>
<dbReference type="InterPro" id="IPR036890">
    <property type="entry name" value="HATPase_C_sf"/>
</dbReference>
<accession>A0A1M7K464</accession>
<keyword evidence="10" id="KW-1185">Reference proteome</keyword>
<evidence type="ECO:0000259" key="8">
    <source>
        <dbReference type="PROSITE" id="PS50113"/>
    </source>
</evidence>
<dbReference type="InterPro" id="IPR003594">
    <property type="entry name" value="HATPase_dom"/>
</dbReference>
<dbReference type="InterPro" id="IPR035965">
    <property type="entry name" value="PAS-like_dom_sf"/>
</dbReference>
<dbReference type="PROSITE" id="PS50112">
    <property type="entry name" value="PAS"/>
    <property type="match status" value="1"/>
</dbReference>
<dbReference type="Pfam" id="PF00512">
    <property type="entry name" value="HisKA"/>
    <property type="match status" value="1"/>
</dbReference>
<evidence type="ECO:0000256" key="2">
    <source>
        <dbReference type="ARBA" id="ARBA00012438"/>
    </source>
</evidence>
<comment type="catalytic activity">
    <reaction evidence="1">
        <text>ATP + protein L-histidine = ADP + protein N-phospho-L-histidine.</text>
        <dbReference type="EC" id="2.7.13.3"/>
    </reaction>
</comment>
<dbReference type="EMBL" id="FRBL01000009">
    <property type="protein sequence ID" value="SHM59971.1"/>
    <property type="molecule type" value="Genomic_DNA"/>
</dbReference>
<evidence type="ECO:0000256" key="3">
    <source>
        <dbReference type="ARBA" id="ARBA00022553"/>
    </source>
</evidence>
<dbReference type="InterPro" id="IPR052162">
    <property type="entry name" value="Sensor_kinase/Photoreceptor"/>
</dbReference>
<dbReference type="InterPro" id="IPR000700">
    <property type="entry name" value="PAS-assoc_C"/>
</dbReference>
<evidence type="ECO:0000313" key="10">
    <source>
        <dbReference type="Proteomes" id="UP000184420"/>
    </source>
</evidence>
<dbReference type="PROSITE" id="PS50113">
    <property type="entry name" value="PAC"/>
    <property type="match status" value="1"/>
</dbReference>
<dbReference type="AlphaFoldDB" id="A0A1M7K464"/>
<dbReference type="Gene3D" id="1.10.287.130">
    <property type="match status" value="1"/>
</dbReference>
<dbReference type="CDD" id="cd00130">
    <property type="entry name" value="PAS"/>
    <property type="match status" value="1"/>
</dbReference>
<dbReference type="PANTHER" id="PTHR43304">
    <property type="entry name" value="PHYTOCHROME-LIKE PROTEIN CPH1"/>
    <property type="match status" value="1"/>
</dbReference>
<dbReference type="SUPFAM" id="SSF55785">
    <property type="entry name" value="PYP-like sensor domain (PAS domain)"/>
    <property type="match status" value="1"/>
</dbReference>
<dbReference type="RefSeq" id="WP_083550634.1">
    <property type="nucleotide sequence ID" value="NZ_FRBL01000009.1"/>
</dbReference>
<dbReference type="CDD" id="cd00082">
    <property type="entry name" value="HisKA"/>
    <property type="match status" value="1"/>
</dbReference>
<dbReference type="OrthoDB" id="9766459at2"/>
<proteinExistence type="predicted"/>
<dbReference type="InterPro" id="IPR000014">
    <property type="entry name" value="PAS"/>
</dbReference>
<dbReference type="Pfam" id="PF00989">
    <property type="entry name" value="PAS"/>
    <property type="match status" value="1"/>
</dbReference>
<dbReference type="Gene3D" id="3.30.450.20">
    <property type="entry name" value="PAS domain"/>
    <property type="match status" value="1"/>
</dbReference>
<dbReference type="PANTHER" id="PTHR43304:SF1">
    <property type="entry name" value="PAC DOMAIN-CONTAINING PROTEIN"/>
    <property type="match status" value="1"/>
</dbReference>
<evidence type="ECO:0000256" key="5">
    <source>
        <dbReference type="ARBA" id="ARBA00022777"/>
    </source>
</evidence>
<keyword evidence="4" id="KW-0808">Transferase</keyword>
<dbReference type="EC" id="2.7.13.3" evidence="2"/>
<protein>
    <recommendedName>
        <fullName evidence="2">histidine kinase</fullName>
        <ecNumber evidence="2">2.7.13.3</ecNumber>
    </recommendedName>
</protein>
<dbReference type="SUPFAM" id="SSF55874">
    <property type="entry name" value="ATPase domain of HSP90 chaperone/DNA topoisomerase II/histidine kinase"/>
    <property type="match status" value="1"/>
</dbReference>
<name>A0A1M7K464_9BACT</name>
<evidence type="ECO:0000256" key="4">
    <source>
        <dbReference type="ARBA" id="ARBA00022679"/>
    </source>
</evidence>
<organism evidence="9 10">
    <name type="scientific">Chitinophaga jiangningensis</name>
    <dbReference type="NCBI Taxonomy" id="1419482"/>
    <lineage>
        <taxon>Bacteria</taxon>
        <taxon>Pseudomonadati</taxon>
        <taxon>Bacteroidota</taxon>
        <taxon>Chitinophagia</taxon>
        <taxon>Chitinophagales</taxon>
        <taxon>Chitinophagaceae</taxon>
        <taxon>Chitinophaga</taxon>
    </lineage>
</organism>
<evidence type="ECO:0000313" key="9">
    <source>
        <dbReference type="EMBL" id="SHM59971.1"/>
    </source>
</evidence>
<dbReference type="InterPro" id="IPR005467">
    <property type="entry name" value="His_kinase_dom"/>
</dbReference>
<dbReference type="Proteomes" id="UP000184420">
    <property type="component" value="Unassembled WGS sequence"/>
</dbReference>
<keyword evidence="3" id="KW-0597">Phosphoprotein</keyword>
<dbReference type="STRING" id="1419482.SAMN05444266_109142"/>